<feature type="region of interest" description="Disordered" evidence="1">
    <location>
        <begin position="1050"/>
        <end position="1071"/>
    </location>
</feature>
<dbReference type="EMBL" id="VLTN01000103">
    <property type="protein sequence ID" value="KAA0146062.1"/>
    <property type="molecule type" value="Genomic_DNA"/>
</dbReference>
<dbReference type="Proteomes" id="UP000323011">
    <property type="component" value="Unassembled WGS sequence"/>
</dbReference>
<reference evidence="3 4" key="1">
    <citation type="submission" date="2019-07" db="EMBL/GenBank/DDBJ databases">
        <title>Genomes of Cafeteria roenbergensis.</title>
        <authorList>
            <person name="Fischer M.G."/>
            <person name="Hackl T."/>
            <person name="Roman M."/>
        </authorList>
    </citation>
    <scope>NUCLEOTIDE SEQUENCE [LARGE SCALE GENOMIC DNA]</scope>
    <source>
        <strain evidence="3 4">BVI</strain>
    </source>
</reference>
<evidence type="ECO:0000313" key="3">
    <source>
        <dbReference type="EMBL" id="KAA0146062.1"/>
    </source>
</evidence>
<feature type="transmembrane region" description="Helical" evidence="2">
    <location>
        <begin position="471"/>
        <end position="491"/>
    </location>
</feature>
<sequence>MTPGISRFRAIAFCLMPLASAAGAIIATFAFLQGFAEVSVGCEFSDSGASSVFFTPDHVLVKAPFATTAKGYEVFAYANATQPALSAVLPFGSFAVAHAAAQVAQLPHWHMLTPLLFASMAGYLPVAARVLHIVLQVFFCSVTGVPAGYRRLFARLEALGIAVAWPASVVAAVVIARYGADSQCFFNEVWYWQTYEMVFAPDMAQACSISQNTTWLQYFACIPMTVAGRLRALHIRGPGHDQLPHGPGAGVLDARVYYSVSNGVGCVSAVGAGALAFGYEMQDCWERGTPRRLALLNPANSTAPTLPDVSEVVMPQVAQVSESVTFLEAVQTACSGAVLVTLVLFACCNVREGGAFRCFRCWGVLAAVAMLTAASGGAVTASMAMNAALSMHDMPYLRMVSPVPENDDTPGSVLESMFAPFGPPLPSSAMPPYLYSPAMGLVQAARGLAIASAVLVGLLAVCVFCARCSTLAYCCIALAGLATAIVATLSLQLGFAAVTIDCSAADLGVGTVTFSHENVCITVQSDMGDSSTTPGFTDAGNRCFSYSESTHSELANFIPFGSRIVAMAAEQTVAIPGWSSLGWLLGFALGGYAPAFCWLFTTTLRLCGRASRKEIEAQRSWIVRIETLGMTVAWVASVIGSAIVAPLVGDTLFLLNDGWNWDEFAGVYDRSLANECSLQTDAPWLQFYLFIPMTVAGVLGLMLSCCRTDDTHRFSNAEIAFLCLVPPCCRSANAAKPGCCGDTYNECPRRSASGLCTYEDRTTTNSHMDPALAYWMRVCAMSPCLVGVHIAALVIGAMAAQAPALEIEGQISLWQTDGSAPAAAPQVYYSINNGVGCVTSGGGAALAFGYDMQDCWERGTPRRLALLNPANSTAPTLPDVSDVVLPQVMGVSTSVPSLMASQTAFTAIVLFTLVLFACCNVREGGAFRCFRRWGVLAAVAMLAAAIGGAATASEAQAALESMNSMPYLSVLDSPYSDDTPAAKALGNTMHPYGPPLRTSWAVYVEAGSPALGLVQAARGLAIASAVLVGLLAMCVVRDFHANNVDQHLHAPGAAAGPTEPEMPHNDWLHSL</sequence>
<feature type="transmembrane region" description="Helical" evidence="2">
    <location>
        <begin position="628"/>
        <end position="649"/>
    </location>
</feature>
<comment type="caution">
    <text evidence="3">The sequence shown here is derived from an EMBL/GenBank/DDBJ whole genome shotgun (WGS) entry which is preliminary data.</text>
</comment>
<keyword evidence="2" id="KW-0472">Membrane</keyword>
<gene>
    <name evidence="3" type="ORF">FNF29_08273</name>
</gene>
<keyword evidence="4" id="KW-1185">Reference proteome</keyword>
<feature type="transmembrane region" description="Helical" evidence="2">
    <location>
        <begin position="933"/>
        <end position="952"/>
    </location>
</feature>
<feature type="transmembrane region" description="Helical" evidence="2">
    <location>
        <begin position="899"/>
        <end position="921"/>
    </location>
</feature>
<feature type="compositionally biased region" description="Basic and acidic residues" evidence="1">
    <location>
        <begin position="1061"/>
        <end position="1071"/>
    </location>
</feature>
<feature type="transmembrane region" description="Helical" evidence="2">
    <location>
        <begin position="1016"/>
        <end position="1036"/>
    </location>
</feature>
<feature type="transmembrane region" description="Helical" evidence="2">
    <location>
        <begin position="152"/>
        <end position="176"/>
    </location>
</feature>
<feature type="transmembrane region" description="Helical" evidence="2">
    <location>
        <begin position="362"/>
        <end position="389"/>
    </location>
</feature>
<name>A0A5A8BZ34_CAFRO</name>
<evidence type="ECO:0000256" key="1">
    <source>
        <dbReference type="SAM" id="MobiDB-lite"/>
    </source>
</evidence>
<organism evidence="3 4">
    <name type="scientific">Cafeteria roenbergensis</name>
    <name type="common">Marine flagellate</name>
    <dbReference type="NCBI Taxonomy" id="33653"/>
    <lineage>
        <taxon>Eukaryota</taxon>
        <taxon>Sar</taxon>
        <taxon>Stramenopiles</taxon>
        <taxon>Bigyra</taxon>
        <taxon>Opalozoa</taxon>
        <taxon>Bicosoecida</taxon>
        <taxon>Cafeteriaceae</taxon>
        <taxon>Cafeteria</taxon>
    </lineage>
</organism>
<evidence type="ECO:0000313" key="4">
    <source>
        <dbReference type="Proteomes" id="UP000323011"/>
    </source>
</evidence>
<feature type="transmembrane region" description="Helical" evidence="2">
    <location>
        <begin position="115"/>
        <end position="140"/>
    </location>
</feature>
<proteinExistence type="predicted"/>
<feature type="transmembrane region" description="Helical" evidence="2">
    <location>
        <begin position="12"/>
        <end position="36"/>
    </location>
</feature>
<protein>
    <submittedName>
        <fullName evidence="3">Uncharacterized protein</fullName>
    </submittedName>
</protein>
<feature type="transmembrane region" description="Helical" evidence="2">
    <location>
        <begin position="687"/>
        <end position="706"/>
    </location>
</feature>
<feature type="transmembrane region" description="Helical" evidence="2">
    <location>
        <begin position="583"/>
        <end position="607"/>
    </location>
</feature>
<keyword evidence="2" id="KW-1133">Transmembrane helix</keyword>
<accession>A0A5A8BZ34</accession>
<evidence type="ECO:0000256" key="2">
    <source>
        <dbReference type="SAM" id="Phobius"/>
    </source>
</evidence>
<feature type="transmembrane region" description="Helical" evidence="2">
    <location>
        <begin position="778"/>
        <end position="800"/>
    </location>
</feature>
<keyword evidence="2" id="KW-0812">Transmembrane</keyword>
<dbReference type="AlphaFoldDB" id="A0A5A8BZ34"/>
<feature type="transmembrane region" description="Helical" evidence="2">
    <location>
        <begin position="444"/>
        <end position="464"/>
    </location>
</feature>